<feature type="domain" description="CNA-B" evidence="2">
    <location>
        <begin position="1353"/>
        <end position="1436"/>
    </location>
</feature>
<evidence type="ECO:0000259" key="4">
    <source>
        <dbReference type="Pfam" id="PF17802"/>
    </source>
</evidence>
<proteinExistence type="predicted"/>
<feature type="domain" description="CNA-B" evidence="2">
    <location>
        <begin position="1444"/>
        <end position="1513"/>
    </location>
</feature>
<evidence type="ECO:0000259" key="2">
    <source>
        <dbReference type="Pfam" id="PF05738"/>
    </source>
</evidence>
<feature type="non-terminal residue" evidence="5">
    <location>
        <position position="1515"/>
    </location>
</feature>
<sequence>MNKENNKFSLAILFILAIIFSIAIPNNTSANETASTTAWQGQNQSDQANNTKAIPKIAKNFAPGVVDTNGEVSVGANYDNNDNKVWQVATEIGQKIPYQVKTLIPKGTNYQTLQWDDILDVGLFYNSDVTITWQQNGTELKALEKDSDYQLTENLSGYSITFTQEGIKKVAEKTQLGDVEIIFNYTSYANGQIGLESPKNNNISFYYGDEEQTFVNPRENAFPISQFDTSDFYGDSKDTVNRITVQILPNVQENSDMDATFDGMLYLYQTGATPEHDKLLAVEYASYFDQKVNFEFLEIPKDSKDSLYVKFRTLKGTCYEQTGTIKKKEQYIPNFLQVMLKKSADSAETLMPTSPQVVSYGKRFVKLGDEFMPDIMTGTSQQIRLSNAEFVIKKQDENGQEQYLSIDFGDEATKQQVMTKYQEYREATDAYDNFIDDESGDFDYDGFEKLERNMSKKMIGYMEFMKKNRLALQWQPDKSEATRWISLEEGRLEIDGLAKGKYFIEEVLAPVGYIASKDAIPFTVEEGSYLEGDTVYGKKFIGDGTPGNVMGVGILNISVQTITITKDWQDVEGNPLDETYIPESITVNLFETIGGQKQPSLDQEGNQRSITIKSDEEGNWKGTFENLPIYDKNGQEIVYSVEEVTVPGFTTSQVIEQKVEEGSLLNLPIQITNKQKVRNLEVTKSWQDVEGNALDEKYIPESITVNLLANNEKVEGKSLTITKEDDWKGTFENLPIYDKDGQEIVYSVEEAEVLGFTITISQATEKEAEEGKVLDLAIQITNKQKVRNLEVTKSWQDVEGNALDEKYIPESITVNLLANGTKVEGKTLTITKEDDWKGQFENLPIYDKDGQEIVYSVEEAEVLGFTTTISQATEKEAEEGEVPDLAIQITNKQKVRNLEVTKSWQDVEGNALDETYIPESITVNLLANGTKVEGKTLTITKEDDWKGQFENLPIYDKDGQEIVYSVEEVTVSGFTTHTTGDSQHGFIITNTQQVIAIPVQKQWIGEPTDSVTINLLANNEKVEGKTLTITKDNDWKANFENLPIYDKNGKITYSIEEEKIDGYHVAISGTAETGFTVTNTITGKVSVPVTKKWIGKAAEEVTINLQADGEQIQSVTLNNENHWQHTFTDLEQYKDGKAIKYTIAEVAISGYKSLITGNQADGFVVTNTNTATIAIPVEKHWIGEPADSVTINLLADGTKAQELTLTASNNWQAEFNNLPVYNQETGKEIVYSIEEVNIDGYTSDITKNGAGYVITNTNTATISIPVEKVWIGEPTESVTINLLADGKQAQELTLNALNNWQAAFNNLPVYNQETGKEITYSIEEVTIDGYTSSITENGAGYVITNTNTATISIPVEKVWIGKAAKEVVINLLADGKATDKQITLNATTNWQGEFNNLVKYDSTDGHEINYKVEEVKIDGYTSSIIEKGVGYIITNTNTATISIPVEKHWIGEPADSVTINLLADGKQAQELTLNASNNWKAEFNNLPVYNQEIGKEITYSIGEVNIDGYTSAITG</sequence>
<dbReference type="Pfam" id="PF17802">
    <property type="entry name" value="SpaA"/>
    <property type="match status" value="1"/>
</dbReference>
<dbReference type="Proteomes" id="UP000198556">
    <property type="component" value="Unassembled WGS sequence"/>
</dbReference>
<evidence type="ECO:0000259" key="3">
    <source>
        <dbReference type="Pfam" id="PF16569"/>
    </source>
</evidence>
<dbReference type="STRING" id="137733.SAMN05421767_13417"/>
<feature type="signal peptide" evidence="1">
    <location>
        <begin position="1"/>
        <end position="30"/>
    </location>
</feature>
<keyword evidence="1" id="KW-0732">Signal</keyword>
<feature type="domain" description="SpaA-like prealbumin fold" evidence="4">
    <location>
        <begin position="480"/>
        <end position="528"/>
    </location>
</feature>
<feature type="chain" id="PRO_5011715222" evidence="1">
    <location>
        <begin position="31"/>
        <end position="1515"/>
    </location>
</feature>
<dbReference type="InterPro" id="IPR013783">
    <property type="entry name" value="Ig-like_fold"/>
</dbReference>
<dbReference type="Gene3D" id="2.60.40.1140">
    <property type="entry name" value="Collagen-binding surface protein Cna, B-type domain"/>
    <property type="match status" value="11"/>
</dbReference>
<dbReference type="Gene3D" id="1.20.58.90">
    <property type="match status" value="1"/>
</dbReference>
<feature type="domain" description="CNA-B" evidence="2">
    <location>
        <begin position="562"/>
        <end position="658"/>
    </location>
</feature>
<dbReference type="SUPFAM" id="SSF49478">
    <property type="entry name" value="Cna protein B-type domain"/>
    <property type="match status" value="10"/>
</dbReference>
<protein>
    <submittedName>
        <fullName evidence="5">Cna protein B-type domain-containing protein</fullName>
    </submittedName>
</protein>
<organism evidence="5 6">
    <name type="scientific">Granulicatella balaenopterae</name>
    <dbReference type="NCBI Taxonomy" id="137733"/>
    <lineage>
        <taxon>Bacteria</taxon>
        <taxon>Bacillati</taxon>
        <taxon>Bacillota</taxon>
        <taxon>Bacilli</taxon>
        <taxon>Lactobacillales</taxon>
        <taxon>Carnobacteriaceae</taxon>
        <taxon>Granulicatella</taxon>
    </lineage>
</organism>
<dbReference type="InterPro" id="IPR041033">
    <property type="entry name" value="SpaA_PFL_dom_1"/>
</dbReference>
<dbReference type="InterPro" id="IPR032334">
    <property type="entry name" value="GramPos_pilinBB"/>
</dbReference>
<gene>
    <name evidence="5" type="ORF">SAMN05421767_13417</name>
</gene>
<feature type="domain" description="CNA-B" evidence="2">
    <location>
        <begin position="1264"/>
        <end position="1346"/>
    </location>
</feature>
<dbReference type="Gene3D" id="2.60.40.740">
    <property type="match status" value="1"/>
</dbReference>
<accession>A0A1H9N4E2</accession>
<dbReference type="RefSeq" id="WP_143054392.1">
    <property type="nucleotide sequence ID" value="NZ_FOGF01000034.1"/>
</dbReference>
<name>A0A1H9N4E2_9LACT</name>
<feature type="domain" description="CNA-B" evidence="2">
    <location>
        <begin position="790"/>
        <end position="872"/>
    </location>
</feature>
<feature type="domain" description="CNA-B" evidence="2">
    <location>
        <begin position="1087"/>
        <end position="1168"/>
    </location>
</feature>
<evidence type="ECO:0000313" key="6">
    <source>
        <dbReference type="Proteomes" id="UP000198556"/>
    </source>
</evidence>
<feature type="domain" description="CNA-B" evidence="2">
    <location>
        <begin position="1176"/>
        <end position="1257"/>
    </location>
</feature>
<dbReference type="Pfam" id="PF16569">
    <property type="entry name" value="GramPos_pilinBB"/>
    <property type="match status" value="1"/>
</dbReference>
<feature type="domain" description="Gram-positive pilin backbone subunit 2 Cna-B-like" evidence="3">
    <location>
        <begin position="92"/>
        <end position="209"/>
    </location>
</feature>
<feature type="domain" description="CNA-B" evidence="2">
    <location>
        <begin position="998"/>
        <end position="1080"/>
    </location>
</feature>
<keyword evidence="6" id="KW-1185">Reference proteome</keyword>
<dbReference type="OrthoDB" id="2164026at2"/>
<feature type="domain" description="CNA-B" evidence="2">
    <location>
        <begin position="681"/>
        <end position="763"/>
    </location>
</feature>
<dbReference type="Pfam" id="PF05738">
    <property type="entry name" value="Cna_B"/>
    <property type="match status" value="10"/>
</dbReference>
<dbReference type="EMBL" id="FOGF01000034">
    <property type="protein sequence ID" value="SER30772.1"/>
    <property type="molecule type" value="Genomic_DNA"/>
</dbReference>
<evidence type="ECO:0000313" key="5">
    <source>
        <dbReference type="EMBL" id="SER30772.1"/>
    </source>
</evidence>
<dbReference type="CDD" id="cd00222">
    <property type="entry name" value="CollagenBindB"/>
    <property type="match status" value="10"/>
</dbReference>
<evidence type="ECO:0000256" key="1">
    <source>
        <dbReference type="SAM" id="SignalP"/>
    </source>
</evidence>
<reference evidence="5 6" key="1">
    <citation type="submission" date="2016-10" db="EMBL/GenBank/DDBJ databases">
        <authorList>
            <person name="de Groot N.N."/>
        </authorList>
    </citation>
    <scope>NUCLEOTIDE SEQUENCE [LARGE SCALE GENOMIC DNA]</scope>
    <source>
        <strain evidence="5 6">DSM 15827</strain>
    </source>
</reference>
<feature type="domain" description="CNA-B" evidence="2">
    <location>
        <begin position="899"/>
        <end position="991"/>
    </location>
</feature>
<dbReference type="InterPro" id="IPR008454">
    <property type="entry name" value="Collagen-bd_Cna-like_B-typ_dom"/>
</dbReference>
<dbReference type="Gene3D" id="2.60.40.10">
    <property type="entry name" value="Immunoglobulins"/>
    <property type="match status" value="1"/>
</dbReference>